<evidence type="ECO:0000256" key="8">
    <source>
        <dbReference type="ARBA" id="ARBA00022840"/>
    </source>
</evidence>
<keyword evidence="11" id="KW-1133">Transmembrane helix</keyword>
<evidence type="ECO:0000256" key="5">
    <source>
        <dbReference type="ARBA" id="ARBA00022679"/>
    </source>
</evidence>
<evidence type="ECO:0000256" key="6">
    <source>
        <dbReference type="ARBA" id="ARBA00022741"/>
    </source>
</evidence>
<feature type="domain" description="Protein kinase" evidence="12">
    <location>
        <begin position="195"/>
        <end position="438"/>
    </location>
</feature>
<dbReference type="PROSITE" id="PS51285">
    <property type="entry name" value="AGC_KINASE_CTER"/>
    <property type="match status" value="1"/>
</dbReference>
<dbReference type="FunCoup" id="F7DA02">
    <property type="interactions" value="995"/>
</dbReference>
<dbReference type="Bgee" id="ENSMODG00000003693">
    <property type="expression patterns" value="Expressed in blood and 19 other cell types or tissues"/>
</dbReference>
<dbReference type="Pfam" id="PF00615">
    <property type="entry name" value="RGS"/>
    <property type="match status" value="1"/>
</dbReference>
<dbReference type="InterPro" id="IPR016137">
    <property type="entry name" value="RGS"/>
</dbReference>
<feature type="domain" description="AGC-kinase C-terminal" evidence="14">
    <location>
        <begin position="439"/>
        <end position="504"/>
    </location>
</feature>
<dbReference type="GO" id="GO:0009966">
    <property type="term" value="P:regulation of signal transduction"/>
    <property type="evidence" value="ECO:0000318"/>
    <property type="project" value="GO_Central"/>
</dbReference>
<dbReference type="SUPFAM" id="SSF56112">
    <property type="entry name" value="Protein kinase-like (PK-like)"/>
    <property type="match status" value="1"/>
</dbReference>
<dbReference type="FunFam" id="1.10.510.10:FF:000074">
    <property type="entry name" value="G protein-coupled receptor kinase"/>
    <property type="match status" value="1"/>
</dbReference>
<dbReference type="Ensembl" id="ENSMODT00000011808.4">
    <property type="protein sequence ID" value="ENSMODP00000011588.4"/>
    <property type="gene ID" value="ENSMODG00000003693.4"/>
</dbReference>
<dbReference type="PRINTS" id="PR00717">
    <property type="entry name" value="GPCRKINASE"/>
</dbReference>
<evidence type="ECO:0000259" key="12">
    <source>
        <dbReference type="PROSITE" id="PS50011"/>
    </source>
</evidence>
<comment type="catalytic activity">
    <reaction evidence="1">
        <text>[G-protein-coupled receptor] + ATP = [G-protein-coupled receptor]-phosphate + ADP + H(+)</text>
        <dbReference type="Rhea" id="RHEA:12008"/>
        <dbReference type="Rhea" id="RHEA-COMP:11260"/>
        <dbReference type="Rhea" id="RHEA-COMP:11261"/>
        <dbReference type="ChEBI" id="CHEBI:15378"/>
        <dbReference type="ChEBI" id="CHEBI:30616"/>
        <dbReference type="ChEBI" id="CHEBI:43176"/>
        <dbReference type="ChEBI" id="CHEBI:68546"/>
        <dbReference type="ChEBI" id="CHEBI:456216"/>
        <dbReference type="EC" id="2.7.11.16"/>
    </reaction>
</comment>
<name>F7DA02_MONDO</name>
<dbReference type="PANTHER" id="PTHR24355:SF14">
    <property type="entry name" value="G PROTEIN-COUPLED RECEPTOR KINASE 4"/>
    <property type="match status" value="1"/>
</dbReference>
<dbReference type="HOGENOM" id="CLU_000288_63_41_1"/>
<evidence type="ECO:0000256" key="10">
    <source>
        <dbReference type="RuleBase" id="RU000308"/>
    </source>
</evidence>
<dbReference type="InterPro" id="IPR036305">
    <property type="entry name" value="RGS_sf"/>
</dbReference>
<dbReference type="InterPro" id="IPR000961">
    <property type="entry name" value="AGC-kinase_C"/>
</dbReference>
<dbReference type="EC" id="2.7.11.-" evidence="10"/>
<dbReference type="Gene3D" id="1.10.510.10">
    <property type="entry name" value="Transferase(Phosphotransferase) domain 1"/>
    <property type="match status" value="1"/>
</dbReference>
<dbReference type="GO" id="GO:0031623">
    <property type="term" value="P:receptor internalization"/>
    <property type="evidence" value="ECO:0007669"/>
    <property type="project" value="Ensembl"/>
</dbReference>
<dbReference type="PROSITE" id="PS00107">
    <property type="entry name" value="PROTEIN_KINASE_ATP"/>
    <property type="match status" value="1"/>
</dbReference>
<dbReference type="Gene3D" id="3.30.200.20">
    <property type="entry name" value="Phosphorylase Kinase, domain 1"/>
    <property type="match status" value="2"/>
</dbReference>
<comment type="similarity">
    <text evidence="2 10">Belongs to the protein kinase superfamily. AGC Ser/Thr protein kinase family. GPRK subfamily.</text>
</comment>
<dbReference type="PROSITE" id="PS50132">
    <property type="entry name" value="RGS"/>
    <property type="match status" value="1"/>
</dbReference>
<keyword evidence="11" id="KW-0812">Transmembrane</keyword>
<feature type="transmembrane region" description="Helical" evidence="11">
    <location>
        <begin position="322"/>
        <end position="342"/>
    </location>
</feature>
<reference evidence="15 16" key="1">
    <citation type="journal article" date="2007" name="Nature">
        <title>Genome of the marsupial Monodelphis domestica reveals innovation in non-coding sequences.</title>
        <authorList>
            <person name="Mikkelsen T.S."/>
            <person name="Wakefield M.J."/>
            <person name="Aken B."/>
            <person name="Amemiya C.T."/>
            <person name="Chang J.L."/>
            <person name="Duke S."/>
            <person name="Garber M."/>
            <person name="Gentles A.J."/>
            <person name="Goodstadt L."/>
            <person name="Heger A."/>
            <person name="Jurka J."/>
            <person name="Kamal M."/>
            <person name="Mauceli E."/>
            <person name="Searle S.M."/>
            <person name="Sharpe T."/>
            <person name="Baker M.L."/>
            <person name="Batzer M.A."/>
            <person name="Benos P.V."/>
            <person name="Belov K."/>
            <person name="Clamp M."/>
            <person name="Cook A."/>
            <person name="Cuff J."/>
            <person name="Das R."/>
            <person name="Davidow L."/>
            <person name="Deakin J.E."/>
            <person name="Fazzari M.J."/>
            <person name="Glass J.L."/>
            <person name="Grabherr M."/>
            <person name="Greally J.M."/>
            <person name="Gu W."/>
            <person name="Hore T.A."/>
            <person name="Huttley G.A."/>
            <person name="Kleber M."/>
            <person name="Jirtle R.L."/>
            <person name="Koina E."/>
            <person name="Lee J.T."/>
            <person name="Mahony S."/>
            <person name="Marra M.A."/>
            <person name="Miller R.D."/>
            <person name="Nicholls R.D."/>
            <person name="Oda M."/>
            <person name="Papenfuss A.T."/>
            <person name="Parra Z.E."/>
            <person name="Pollock D.D."/>
            <person name="Ray D.A."/>
            <person name="Schein J.E."/>
            <person name="Speed T.P."/>
            <person name="Thompson K."/>
            <person name="VandeBerg J.L."/>
            <person name="Wade C.M."/>
            <person name="Walker J.A."/>
            <person name="Waters P.D."/>
            <person name="Webber C."/>
            <person name="Weidman J.R."/>
            <person name="Xie X."/>
            <person name="Zody M.C."/>
            <person name="Baldwin J."/>
            <person name="Abdouelleil A."/>
            <person name="Abdulkadir J."/>
            <person name="Abebe A."/>
            <person name="Abera B."/>
            <person name="Abreu J."/>
            <person name="Acer S.C."/>
            <person name="Aftuck L."/>
            <person name="Alexander A."/>
            <person name="An P."/>
            <person name="Anderson E."/>
            <person name="Anderson S."/>
            <person name="Arachi H."/>
            <person name="Azer M."/>
            <person name="Bachantsang P."/>
            <person name="Barry A."/>
            <person name="Bayul T."/>
            <person name="Berlin A."/>
            <person name="Bessette D."/>
            <person name="Bloom T."/>
            <person name="Bloom T."/>
            <person name="Boguslavskiy L."/>
            <person name="Bonnet C."/>
            <person name="Boukhgalter B."/>
            <person name="Bourzgui I."/>
            <person name="Brown A."/>
            <person name="Cahill P."/>
            <person name="Channer S."/>
            <person name="Cheshatsang Y."/>
            <person name="Chuda L."/>
            <person name="Citroen M."/>
            <person name="Collymore A."/>
            <person name="Cooke P."/>
            <person name="Costello M."/>
            <person name="D'Aco K."/>
            <person name="Daza R."/>
            <person name="De Haan G."/>
            <person name="DeGray S."/>
            <person name="DeMaso C."/>
            <person name="Dhargay N."/>
            <person name="Dooley K."/>
            <person name="Dooley E."/>
            <person name="Doricent M."/>
            <person name="Dorje P."/>
            <person name="Dorjee K."/>
            <person name="Dupes A."/>
            <person name="Elong R."/>
            <person name="Falk J."/>
            <person name="Farina A."/>
            <person name="Faro S."/>
            <person name="Ferguson D."/>
            <person name="Fisher S."/>
            <person name="Foley C.D."/>
            <person name="Franke A."/>
            <person name="Friedrich D."/>
            <person name="Gadbois L."/>
            <person name="Gearin G."/>
            <person name="Gearin C.R."/>
            <person name="Giannoukos G."/>
            <person name="Goode T."/>
            <person name="Graham J."/>
            <person name="Grandbois E."/>
            <person name="Grewal S."/>
            <person name="Gyaltsen K."/>
            <person name="Hafez N."/>
            <person name="Hagos B."/>
            <person name="Hall J."/>
            <person name="Henson C."/>
            <person name="Hollinger A."/>
            <person name="Honan T."/>
            <person name="Huard M.D."/>
            <person name="Hughes L."/>
            <person name="Hurhula B."/>
            <person name="Husby M.E."/>
            <person name="Kamat A."/>
            <person name="Kanga B."/>
            <person name="Kashin S."/>
            <person name="Khazanovich D."/>
            <person name="Kisner P."/>
            <person name="Lance K."/>
            <person name="Lara M."/>
            <person name="Lee W."/>
            <person name="Lennon N."/>
            <person name="Letendre F."/>
            <person name="LeVine R."/>
            <person name="Lipovsky A."/>
            <person name="Liu X."/>
            <person name="Liu J."/>
            <person name="Liu S."/>
            <person name="Lokyitsang T."/>
            <person name="Lokyitsang Y."/>
            <person name="Lubonja R."/>
            <person name="Lui A."/>
            <person name="MacDonald P."/>
            <person name="Magnisalis V."/>
            <person name="Maru K."/>
            <person name="Matthews C."/>
            <person name="McCusker W."/>
            <person name="McDonough S."/>
            <person name="Mehta T."/>
            <person name="Meldrim J."/>
            <person name="Meneus L."/>
            <person name="Mihai O."/>
            <person name="Mihalev A."/>
            <person name="Mihova T."/>
            <person name="Mittelman R."/>
            <person name="Mlenga V."/>
            <person name="Montmayeur A."/>
            <person name="Mulrain L."/>
            <person name="Navidi A."/>
            <person name="Naylor J."/>
            <person name="Negash T."/>
            <person name="Nguyen T."/>
            <person name="Nguyen N."/>
            <person name="Nicol R."/>
            <person name="Norbu C."/>
            <person name="Norbu N."/>
            <person name="Novod N."/>
            <person name="O'Neill B."/>
            <person name="Osman S."/>
            <person name="Markiewicz E."/>
            <person name="Oyono O.L."/>
            <person name="Patti C."/>
            <person name="Phunkhang P."/>
            <person name="Pierre F."/>
            <person name="Priest M."/>
            <person name="Raghuraman S."/>
            <person name="Rege F."/>
            <person name="Reyes R."/>
            <person name="Rise C."/>
            <person name="Rogov P."/>
            <person name="Ross K."/>
            <person name="Ryan E."/>
            <person name="Settipalli S."/>
            <person name="Shea T."/>
            <person name="Sherpa N."/>
            <person name="Shi L."/>
            <person name="Shih D."/>
            <person name="Sparrow T."/>
            <person name="Spaulding J."/>
            <person name="Stalker J."/>
            <person name="Stange-Thomann N."/>
            <person name="Stavropoulos S."/>
            <person name="Stone C."/>
            <person name="Strader C."/>
            <person name="Tesfaye S."/>
            <person name="Thomson T."/>
            <person name="Thoulutsang Y."/>
            <person name="Thoulutsang D."/>
            <person name="Topham K."/>
            <person name="Topping I."/>
            <person name="Tsamla T."/>
            <person name="Vassiliev H."/>
            <person name="Vo A."/>
            <person name="Wangchuk T."/>
            <person name="Wangdi T."/>
            <person name="Weiand M."/>
            <person name="Wilkinson J."/>
            <person name="Wilson A."/>
            <person name="Yadav S."/>
            <person name="Young G."/>
            <person name="Yu Q."/>
            <person name="Zembek L."/>
            <person name="Zhong D."/>
            <person name="Zimmer A."/>
            <person name="Zwirko Z."/>
            <person name="Jaffe D.B."/>
            <person name="Alvarez P."/>
            <person name="Brockman W."/>
            <person name="Butler J."/>
            <person name="Chin C."/>
            <person name="Gnerre S."/>
            <person name="MacCallum I."/>
            <person name="Graves J.A."/>
            <person name="Ponting C.P."/>
            <person name="Breen M."/>
            <person name="Samollow P.B."/>
            <person name="Lander E.S."/>
            <person name="Lindblad-Toh K."/>
        </authorList>
    </citation>
    <scope>NUCLEOTIDE SEQUENCE [LARGE SCALE GENOMIC DNA]</scope>
</reference>
<proteinExistence type="inferred from homology"/>
<evidence type="ECO:0000256" key="4">
    <source>
        <dbReference type="ARBA" id="ARBA00022553"/>
    </source>
</evidence>
<evidence type="ECO:0000256" key="7">
    <source>
        <dbReference type="ARBA" id="ARBA00022777"/>
    </source>
</evidence>
<dbReference type="SUPFAM" id="SSF48097">
    <property type="entry name" value="Regulator of G-protein signaling, RGS"/>
    <property type="match status" value="1"/>
</dbReference>
<dbReference type="InterPro" id="IPR017441">
    <property type="entry name" value="Protein_kinase_ATP_BS"/>
</dbReference>
<keyword evidence="5 10" id="KW-0808">Transferase</keyword>
<keyword evidence="16" id="KW-1185">Reference proteome</keyword>
<dbReference type="Pfam" id="PF00069">
    <property type="entry name" value="Pkinase"/>
    <property type="match status" value="2"/>
</dbReference>
<evidence type="ECO:0000256" key="3">
    <source>
        <dbReference type="ARBA" id="ARBA00022527"/>
    </source>
</evidence>
<dbReference type="GO" id="GO:0005524">
    <property type="term" value="F:ATP binding"/>
    <property type="evidence" value="ECO:0007669"/>
    <property type="project" value="UniProtKB-UniRule"/>
</dbReference>
<keyword evidence="4" id="KW-0597">Phosphoprotein</keyword>
<dbReference type="Proteomes" id="UP000002280">
    <property type="component" value="Chromosome 5"/>
</dbReference>
<keyword evidence="8 9" id="KW-0067">ATP-binding</keyword>
<dbReference type="STRING" id="13616.ENSMODP00000011588"/>
<evidence type="ECO:0000259" key="14">
    <source>
        <dbReference type="PROSITE" id="PS51285"/>
    </source>
</evidence>
<dbReference type="PROSITE" id="PS50011">
    <property type="entry name" value="PROTEIN_KINASE_DOM"/>
    <property type="match status" value="1"/>
</dbReference>
<reference evidence="15" key="3">
    <citation type="submission" date="2025-09" db="UniProtKB">
        <authorList>
            <consortium name="Ensembl"/>
        </authorList>
    </citation>
    <scope>IDENTIFICATION</scope>
</reference>
<dbReference type="InterPro" id="IPR011009">
    <property type="entry name" value="Kinase-like_dom_sf"/>
</dbReference>
<feature type="transmembrane region" description="Helical" evidence="11">
    <location>
        <begin position="6"/>
        <end position="28"/>
    </location>
</feature>
<keyword evidence="3 10" id="KW-0723">Serine/threonine-protein kinase</keyword>
<dbReference type="PANTHER" id="PTHR24355">
    <property type="entry name" value="G PROTEIN-COUPLED RECEPTOR KINASE/RIBOSOMAL PROTEIN S6 KINASE"/>
    <property type="match status" value="1"/>
</dbReference>
<dbReference type="AlphaFoldDB" id="F7DA02"/>
<dbReference type="GO" id="GO:0004672">
    <property type="term" value="F:protein kinase activity"/>
    <property type="evidence" value="ECO:0000318"/>
    <property type="project" value="GO_Central"/>
</dbReference>
<dbReference type="GO" id="GO:0005737">
    <property type="term" value="C:cytoplasm"/>
    <property type="evidence" value="ECO:0000318"/>
    <property type="project" value="GO_Central"/>
</dbReference>
<dbReference type="InterPro" id="IPR000719">
    <property type="entry name" value="Prot_kinase_dom"/>
</dbReference>
<dbReference type="OMA" id="PFRPDPN"/>
<dbReference type="eggNOG" id="KOG0986">
    <property type="taxonomic scope" value="Eukaryota"/>
</dbReference>
<evidence type="ECO:0000256" key="9">
    <source>
        <dbReference type="PROSITE-ProRule" id="PRU10141"/>
    </source>
</evidence>
<evidence type="ECO:0000256" key="2">
    <source>
        <dbReference type="ARBA" id="ARBA00009793"/>
    </source>
</evidence>
<dbReference type="GO" id="GO:0007165">
    <property type="term" value="P:signal transduction"/>
    <property type="evidence" value="ECO:0007669"/>
    <property type="project" value="InterPro"/>
</dbReference>
<evidence type="ECO:0000313" key="15">
    <source>
        <dbReference type="Ensembl" id="ENSMODP00000011588.4"/>
    </source>
</evidence>
<keyword evidence="6 9" id="KW-0547">Nucleotide-binding</keyword>
<dbReference type="SMART" id="SM00315">
    <property type="entry name" value="RGS"/>
    <property type="match status" value="1"/>
</dbReference>
<dbReference type="GO" id="GO:0005829">
    <property type="term" value="C:cytosol"/>
    <property type="evidence" value="ECO:0007669"/>
    <property type="project" value="Ensembl"/>
</dbReference>
<dbReference type="FunFam" id="1.10.167.10:FF:000009">
    <property type="entry name" value="G protein-coupled receptor kinase"/>
    <property type="match status" value="1"/>
</dbReference>
<dbReference type="GeneTree" id="ENSGT00940000160151"/>
<dbReference type="Gene3D" id="1.10.167.10">
    <property type="entry name" value="Regulator of G-protein Signalling 4, domain 2"/>
    <property type="match status" value="1"/>
</dbReference>
<sequence length="564" mass="65863">PLLFNILYCIFIGFIFSFVIFFLFSLGGGGKRNGRSKKWKEMLKLPHISYCNELRYSIEKDYNSLCDKQPIGRLLFRQFCDTKLDLKKCIEFLDAVAKYEVASDENRRDSALKVLDKYFKNGSAARLPEIPQDIVKECKERLEQSPCKELFKDCTRVVHDYLSGRPFEEYQESMYFSRFLQWKWLERQPVTKNTFRHYRVLGKGGFGEVCACQVRATGKMYACKKLEKKRIKKRKGEAMALNEKRILEKVHSRFVVSLSYTYETKDALCLVLTIMNGGDLKFHIYNMGNPGLDEERAIFYAAELCCGLEDLQRERIVYSIDILVHLCYIFCFVLVGTVGYWVSPEVINNEKYTFSPDWWGLGCLIYEMIQGQSPFRKRKEKIKREEVDRRVKEDQEVYSEKFSEEAQSICRMLLTKDPRKRLGCKGEGAAGVKLHPFFKGINFKRLEANMLDPPFSPDPRAVYCKDVLDIEQFSTVKGVNLDTTDDDFYSKFVTGCVSIPWQNEMIETECFKDINTYENDNLTSDGDDDKQTLRPKRGFFHRLFGRGVCFKSDYSDNEEEPMKL</sequence>
<evidence type="ECO:0000256" key="1">
    <source>
        <dbReference type="ARBA" id="ARBA00001256"/>
    </source>
</evidence>
<gene>
    <name evidence="15" type="primary">GRK4</name>
</gene>
<reference evidence="15" key="2">
    <citation type="submission" date="2025-08" db="UniProtKB">
        <authorList>
            <consortium name="Ensembl"/>
        </authorList>
    </citation>
    <scope>IDENTIFICATION</scope>
</reference>
<feature type="domain" description="RGS" evidence="13">
    <location>
        <begin position="68"/>
        <end position="180"/>
    </location>
</feature>
<organism evidence="15 16">
    <name type="scientific">Monodelphis domestica</name>
    <name type="common">Gray short-tailed opossum</name>
    <dbReference type="NCBI Taxonomy" id="13616"/>
    <lineage>
        <taxon>Eukaryota</taxon>
        <taxon>Metazoa</taxon>
        <taxon>Chordata</taxon>
        <taxon>Craniata</taxon>
        <taxon>Vertebrata</taxon>
        <taxon>Euteleostomi</taxon>
        <taxon>Mammalia</taxon>
        <taxon>Metatheria</taxon>
        <taxon>Didelphimorphia</taxon>
        <taxon>Didelphidae</taxon>
        <taxon>Monodelphis</taxon>
    </lineage>
</organism>
<feature type="binding site" evidence="9">
    <location>
        <position position="233"/>
    </location>
    <ligand>
        <name>ATP</name>
        <dbReference type="ChEBI" id="CHEBI:30616"/>
    </ligand>
</feature>
<protein>
    <recommendedName>
        <fullName evidence="10">G protein-coupled receptor kinase</fullName>
        <ecNumber evidence="10">2.7.11.-</ecNumber>
    </recommendedName>
</protein>
<keyword evidence="11" id="KW-0472">Membrane</keyword>
<keyword evidence="7 10" id="KW-0418">Kinase</keyword>
<evidence type="ECO:0000256" key="11">
    <source>
        <dbReference type="SAM" id="Phobius"/>
    </source>
</evidence>
<dbReference type="SMART" id="SM00133">
    <property type="entry name" value="S_TK_X"/>
    <property type="match status" value="1"/>
</dbReference>
<dbReference type="InParanoid" id="F7DA02"/>
<accession>F7DA02</accession>
<dbReference type="InterPro" id="IPR044926">
    <property type="entry name" value="RGS_subdomain_2"/>
</dbReference>
<evidence type="ECO:0000259" key="13">
    <source>
        <dbReference type="PROSITE" id="PS50132"/>
    </source>
</evidence>
<evidence type="ECO:0000313" key="16">
    <source>
        <dbReference type="Proteomes" id="UP000002280"/>
    </source>
</evidence>
<dbReference type="GO" id="GO:0005886">
    <property type="term" value="C:plasma membrane"/>
    <property type="evidence" value="ECO:0007669"/>
    <property type="project" value="Ensembl"/>
</dbReference>
<dbReference type="GO" id="GO:0004703">
    <property type="term" value="F:G protein-coupled receptor kinase activity"/>
    <property type="evidence" value="ECO:0007669"/>
    <property type="project" value="UniProtKB-EC"/>
</dbReference>
<dbReference type="InterPro" id="IPR000239">
    <property type="entry name" value="GPCR_kinase"/>
</dbReference>